<evidence type="ECO:0000313" key="2">
    <source>
        <dbReference type="EMBL" id="MBB5133018.1"/>
    </source>
</evidence>
<reference evidence="2 3" key="1">
    <citation type="submission" date="2020-08" db="EMBL/GenBank/DDBJ databases">
        <title>Genomic Encyclopedia of Type Strains, Phase IV (KMG-IV): sequencing the most valuable type-strain genomes for metagenomic binning, comparative biology and taxonomic classification.</title>
        <authorList>
            <person name="Goeker M."/>
        </authorList>
    </citation>
    <scope>NUCLEOTIDE SEQUENCE [LARGE SCALE GENOMIC DNA]</scope>
    <source>
        <strain evidence="2 3">DSM 45615</strain>
    </source>
</reference>
<keyword evidence="1" id="KW-0812">Transmembrane</keyword>
<dbReference type="EMBL" id="JACHGN010000005">
    <property type="protein sequence ID" value="MBB5133018.1"/>
    <property type="molecule type" value="Genomic_DNA"/>
</dbReference>
<organism evidence="2 3">
    <name type="scientific">Thermocatellispora tengchongensis</name>
    <dbReference type="NCBI Taxonomy" id="1073253"/>
    <lineage>
        <taxon>Bacteria</taxon>
        <taxon>Bacillati</taxon>
        <taxon>Actinomycetota</taxon>
        <taxon>Actinomycetes</taxon>
        <taxon>Streptosporangiales</taxon>
        <taxon>Streptosporangiaceae</taxon>
        <taxon>Thermocatellispora</taxon>
    </lineage>
</organism>
<accession>A0A840NZV7</accession>
<keyword evidence="3" id="KW-1185">Reference proteome</keyword>
<dbReference type="AlphaFoldDB" id="A0A840NZV7"/>
<evidence type="ECO:0000256" key="1">
    <source>
        <dbReference type="SAM" id="Phobius"/>
    </source>
</evidence>
<dbReference type="RefSeq" id="WP_185049986.1">
    <property type="nucleotide sequence ID" value="NZ_BAABIX010000050.1"/>
</dbReference>
<sequence>MQEGFSARETWPFECLHCLHVWQEEYLVRRQSDGHGNETVVWLRSEVPVQPPWAEAVCPECGDIRVKSFPAGYLAHHAELLPAPRKPGDAARPLDAVPAGRAAGDGIGGPQGRRVVTRFRLLAAVATAVILVLGLEFFEIAVAASR</sequence>
<name>A0A840NZV7_9ACTN</name>
<comment type="caution">
    <text evidence="2">The sequence shown here is derived from an EMBL/GenBank/DDBJ whole genome shotgun (WGS) entry which is preliminary data.</text>
</comment>
<proteinExistence type="predicted"/>
<keyword evidence="1" id="KW-1133">Transmembrane helix</keyword>
<gene>
    <name evidence="2" type="ORF">HNP84_002739</name>
</gene>
<feature type="transmembrane region" description="Helical" evidence="1">
    <location>
        <begin position="121"/>
        <end position="144"/>
    </location>
</feature>
<keyword evidence="1" id="KW-0472">Membrane</keyword>
<protein>
    <submittedName>
        <fullName evidence="2">Uncharacterized protein</fullName>
    </submittedName>
</protein>
<evidence type="ECO:0000313" key="3">
    <source>
        <dbReference type="Proteomes" id="UP000578449"/>
    </source>
</evidence>
<dbReference type="Proteomes" id="UP000578449">
    <property type="component" value="Unassembled WGS sequence"/>
</dbReference>